<evidence type="ECO:0000313" key="3">
    <source>
        <dbReference type="EMBL" id="MBR7795446.1"/>
    </source>
</evidence>
<protein>
    <submittedName>
        <fullName evidence="3">ThiF family adenylyltransferase</fullName>
    </submittedName>
</protein>
<dbReference type="RefSeq" id="WP_162986368.1">
    <property type="nucleotide sequence ID" value="NZ_JAGSOT010000011.1"/>
</dbReference>
<keyword evidence="3" id="KW-0808">Transferase</keyword>
<comment type="caution">
    <text evidence="3">The sequence shown here is derived from an EMBL/GenBank/DDBJ whole genome shotgun (WGS) entry which is preliminary data.</text>
</comment>
<dbReference type="SUPFAM" id="SSF69572">
    <property type="entry name" value="Activating enzymes of the ubiquitin-like proteins"/>
    <property type="match status" value="1"/>
</dbReference>
<dbReference type="Proteomes" id="UP000675284">
    <property type="component" value="Unassembled WGS sequence"/>
</dbReference>
<dbReference type="AlphaFoldDB" id="A0A941DU64"/>
<evidence type="ECO:0000313" key="4">
    <source>
        <dbReference type="Proteomes" id="UP000675284"/>
    </source>
</evidence>
<keyword evidence="3" id="KW-0548">Nucleotidyltransferase</keyword>
<dbReference type="InterPro" id="IPR035985">
    <property type="entry name" value="Ubiquitin-activating_enz"/>
</dbReference>
<dbReference type="GO" id="GO:0008641">
    <property type="term" value="F:ubiquitin-like modifier activating enzyme activity"/>
    <property type="evidence" value="ECO:0007669"/>
    <property type="project" value="InterPro"/>
</dbReference>
<feature type="transmembrane region" description="Helical" evidence="1">
    <location>
        <begin position="135"/>
        <end position="156"/>
    </location>
</feature>
<keyword evidence="4" id="KW-1185">Reference proteome</keyword>
<keyword evidence="1" id="KW-1133">Transmembrane helix</keyword>
<evidence type="ECO:0000256" key="1">
    <source>
        <dbReference type="SAM" id="Phobius"/>
    </source>
</evidence>
<proteinExistence type="predicted"/>
<dbReference type="GO" id="GO:0005737">
    <property type="term" value="C:cytoplasm"/>
    <property type="evidence" value="ECO:0007669"/>
    <property type="project" value="TreeGrafter"/>
</dbReference>
<evidence type="ECO:0000259" key="2">
    <source>
        <dbReference type="Pfam" id="PF00899"/>
    </source>
</evidence>
<dbReference type="GO" id="GO:0016779">
    <property type="term" value="F:nucleotidyltransferase activity"/>
    <property type="evidence" value="ECO:0007669"/>
    <property type="project" value="UniProtKB-KW"/>
</dbReference>
<dbReference type="GO" id="GO:0004792">
    <property type="term" value="F:thiosulfate-cyanide sulfurtransferase activity"/>
    <property type="evidence" value="ECO:0007669"/>
    <property type="project" value="TreeGrafter"/>
</dbReference>
<keyword evidence="1" id="KW-0812">Transmembrane</keyword>
<accession>A0A941DU64</accession>
<dbReference type="Pfam" id="PF00899">
    <property type="entry name" value="ThiF"/>
    <property type="match status" value="1"/>
</dbReference>
<dbReference type="Gene3D" id="3.40.50.720">
    <property type="entry name" value="NAD(P)-binding Rossmann-like Domain"/>
    <property type="match status" value="1"/>
</dbReference>
<gene>
    <name evidence="3" type="ORF">KCX74_05240</name>
</gene>
<dbReference type="InterPro" id="IPR045886">
    <property type="entry name" value="ThiF/MoeB/HesA"/>
</dbReference>
<sequence length="370" mass="42408">MKNIYPMIKSSVGVFKEKNTKRIHFVFYSTSCHKVFEIENECILKSILLMDGTKPLLDIFLKINLNFQQFTYKELEECTELLLKEGIIENTNDPIREQFTTEELERYSRQVDLWSDYCDLSSPWELQKNIKESTVAIIGIGGIGSWMATSLVMAGIGNIKLVDYDRVERHNITRQLLYTTEDIGREKIKVMEMKLRSINPNVNIFPAHMEIDEGTDLSHIVESCDLVINCADNPDINTTAQWVSKVCLKYKVPHIVGGGYIGHLGLIGPTIIPGRTKCWDCYQINYKKRRKEGKLLTNLFPDRKRHTGATASISSIVANFQVWDAIRLLGRIGDPNIINKTGEIDLNNLSIRWNNLSEDDLCEVCSEYYI</sequence>
<dbReference type="PANTHER" id="PTHR10953:SF102">
    <property type="entry name" value="ADENYLYLTRANSFERASE AND SULFURTRANSFERASE MOCS3"/>
    <property type="match status" value="1"/>
</dbReference>
<dbReference type="PANTHER" id="PTHR10953">
    <property type="entry name" value="UBIQUITIN-ACTIVATING ENZYME E1"/>
    <property type="match status" value="1"/>
</dbReference>
<name>A0A941DU64_9BACI</name>
<organism evidence="3 4">
    <name type="scientific">Virgibacillus salarius</name>
    <dbReference type="NCBI Taxonomy" id="447199"/>
    <lineage>
        <taxon>Bacteria</taxon>
        <taxon>Bacillati</taxon>
        <taxon>Bacillota</taxon>
        <taxon>Bacilli</taxon>
        <taxon>Bacillales</taxon>
        <taxon>Bacillaceae</taxon>
        <taxon>Virgibacillus</taxon>
    </lineage>
</organism>
<feature type="domain" description="THIF-type NAD/FAD binding fold" evidence="2">
    <location>
        <begin position="107"/>
        <end position="356"/>
    </location>
</feature>
<dbReference type="EMBL" id="JAGSOT010000011">
    <property type="protein sequence ID" value="MBR7795446.1"/>
    <property type="molecule type" value="Genomic_DNA"/>
</dbReference>
<dbReference type="InterPro" id="IPR000594">
    <property type="entry name" value="ThiF_NAD_FAD-bd"/>
</dbReference>
<reference evidence="3" key="1">
    <citation type="submission" date="2021-04" db="EMBL/GenBank/DDBJ databases">
        <title>Isolation and polyphasic classification of algal microorganism.</title>
        <authorList>
            <person name="Wang S."/>
        </authorList>
    </citation>
    <scope>NUCLEOTIDE SEQUENCE</scope>
    <source>
        <strain evidence="3">720a</strain>
    </source>
</reference>
<keyword evidence="1" id="KW-0472">Membrane</keyword>